<dbReference type="EMBL" id="SBJO01000332">
    <property type="protein sequence ID" value="KAF9761452.1"/>
    <property type="molecule type" value="Genomic_DNA"/>
</dbReference>
<dbReference type="GO" id="GO:0005634">
    <property type="term" value="C:nucleus"/>
    <property type="evidence" value="ECO:0007669"/>
    <property type="project" value="UniProtKB-ARBA"/>
</dbReference>
<dbReference type="GO" id="GO:0015074">
    <property type="term" value="P:DNA integration"/>
    <property type="evidence" value="ECO:0007669"/>
    <property type="project" value="InterPro"/>
</dbReference>
<sequence length="540" mass="63256">MGFKNASAIFQRYMDRILQDEIGKSCFVYVDDILIFGKDEKTHDEAFIRIADILIKNGLVINKDKLEFRKKSVIFLGHMIEGNKIRPLFDNREAIKNFPIPKNVEDVRQFHGIVNYYRKFIRNCSDLVEPIIRLTRKNVKFEWTEEANSNFEKLKKFLLSEIVLKQPDFNKPFYLDTDASNIGLGAILSQKHDDGLHPIAYASRKLIPAERNYSITEKEMIAALWAMEHFRYFLLGKEFILTTDHRALEALNTKGELKSARIQRWIERIQNFNFVVSYKKGKDMPHVDALNRISDNVLTVDCNVSNISDDNLELILQTHEDLVHRGSKAVYDKIKQLGNNSITLNDCYTTLRNFNTCKLYNPIKVKGMKHIQAYEPGELFAFDIIGPYEDRYIITDIDYFSRKAFADIIENRSPEEILKFLVKVYQNLPFKTLISDSAKENKSKFISLWCKDKGVKQHFTTPHHHHSNGRIERFNRTIREGINKQRKDIPLRNRVENTINSYNSTKHSVIRMSPLEALRPENQAKVKLNQFKYIIKMHRE</sequence>
<feature type="domain" description="Reverse transcriptase" evidence="7">
    <location>
        <begin position="1"/>
        <end position="80"/>
    </location>
</feature>
<dbReference type="Gene3D" id="3.30.70.270">
    <property type="match status" value="2"/>
</dbReference>
<dbReference type="Pfam" id="PF17917">
    <property type="entry name" value="RT_RNaseH"/>
    <property type="match status" value="1"/>
</dbReference>
<evidence type="ECO:0000256" key="3">
    <source>
        <dbReference type="ARBA" id="ARBA00022722"/>
    </source>
</evidence>
<dbReference type="InterPro" id="IPR050951">
    <property type="entry name" value="Retrovirus_Pol_polyprotein"/>
</dbReference>
<dbReference type="OrthoDB" id="2193589at2759"/>
<keyword evidence="3" id="KW-0540">Nuclease</keyword>
<dbReference type="CDD" id="cd09274">
    <property type="entry name" value="RNase_HI_RT_Ty3"/>
    <property type="match status" value="1"/>
</dbReference>
<keyword evidence="5" id="KW-0378">Hydrolase</keyword>
<organism evidence="9 10">
    <name type="scientific">Nosema granulosis</name>
    <dbReference type="NCBI Taxonomy" id="83296"/>
    <lineage>
        <taxon>Eukaryota</taxon>
        <taxon>Fungi</taxon>
        <taxon>Fungi incertae sedis</taxon>
        <taxon>Microsporidia</taxon>
        <taxon>Nosematidae</taxon>
        <taxon>Nosema</taxon>
    </lineage>
</organism>
<evidence type="ECO:0000256" key="5">
    <source>
        <dbReference type="ARBA" id="ARBA00022801"/>
    </source>
</evidence>
<reference evidence="9 10" key="1">
    <citation type="journal article" date="2020" name="Genome Biol. Evol.">
        <title>Comparative genomics of strictly vertically transmitted, feminizing microsporidia endosymbionts of amphipod crustaceans.</title>
        <authorList>
            <person name="Cormier A."/>
            <person name="Chebbi M.A."/>
            <person name="Giraud I."/>
            <person name="Wattier R."/>
            <person name="Teixeira M."/>
            <person name="Gilbert C."/>
            <person name="Rigaud T."/>
            <person name="Cordaux R."/>
        </authorList>
    </citation>
    <scope>NUCLEOTIDE SEQUENCE [LARGE SCALE GENOMIC DNA]</scope>
    <source>
        <strain evidence="9 10">Ou3-Ou53</strain>
    </source>
</reference>
<dbReference type="GO" id="GO:0003964">
    <property type="term" value="F:RNA-directed DNA polymerase activity"/>
    <property type="evidence" value="ECO:0007669"/>
    <property type="project" value="UniProtKB-KW"/>
</dbReference>
<keyword evidence="6" id="KW-0695">RNA-directed DNA polymerase</keyword>
<dbReference type="SUPFAM" id="SSF53098">
    <property type="entry name" value="Ribonuclease H-like"/>
    <property type="match status" value="1"/>
</dbReference>
<dbReference type="InterPro" id="IPR043502">
    <property type="entry name" value="DNA/RNA_pol_sf"/>
</dbReference>
<dbReference type="AlphaFoldDB" id="A0A9P6KXI4"/>
<dbReference type="CDD" id="cd01647">
    <property type="entry name" value="RT_LTR"/>
    <property type="match status" value="1"/>
</dbReference>
<evidence type="ECO:0000313" key="9">
    <source>
        <dbReference type="EMBL" id="KAF9761452.1"/>
    </source>
</evidence>
<evidence type="ECO:0000313" key="10">
    <source>
        <dbReference type="Proteomes" id="UP000740883"/>
    </source>
</evidence>
<evidence type="ECO:0000256" key="1">
    <source>
        <dbReference type="ARBA" id="ARBA00022679"/>
    </source>
</evidence>
<dbReference type="InterPro" id="IPR043128">
    <property type="entry name" value="Rev_trsase/Diguanyl_cyclase"/>
</dbReference>
<dbReference type="InterPro" id="IPR000477">
    <property type="entry name" value="RT_dom"/>
</dbReference>
<dbReference type="Pfam" id="PF00078">
    <property type="entry name" value="RVT_1"/>
    <property type="match status" value="1"/>
</dbReference>
<keyword evidence="4" id="KW-0255">Endonuclease</keyword>
<dbReference type="PANTHER" id="PTHR37984">
    <property type="entry name" value="PROTEIN CBG26694"/>
    <property type="match status" value="1"/>
</dbReference>
<keyword evidence="10" id="KW-1185">Reference proteome</keyword>
<keyword evidence="2" id="KW-0548">Nucleotidyltransferase</keyword>
<dbReference type="SUPFAM" id="SSF56672">
    <property type="entry name" value="DNA/RNA polymerases"/>
    <property type="match status" value="1"/>
</dbReference>
<proteinExistence type="predicted"/>
<evidence type="ECO:0000256" key="6">
    <source>
        <dbReference type="ARBA" id="ARBA00022918"/>
    </source>
</evidence>
<dbReference type="PROSITE" id="PS50878">
    <property type="entry name" value="RT_POL"/>
    <property type="match status" value="1"/>
</dbReference>
<evidence type="ECO:0000256" key="2">
    <source>
        <dbReference type="ARBA" id="ARBA00022695"/>
    </source>
</evidence>
<dbReference type="InterPro" id="IPR001584">
    <property type="entry name" value="Integrase_cat-core"/>
</dbReference>
<dbReference type="GO" id="GO:0003676">
    <property type="term" value="F:nucleic acid binding"/>
    <property type="evidence" value="ECO:0007669"/>
    <property type="project" value="InterPro"/>
</dbReference>
<keyword evidence="1" id="KW-0808">Transferase</keyword>
<dbReference type="PROSITE" id="PS50994">
    <property type="entry name" value="INTEGRASE"/>
    <property type="match status" value="1"/>
</dbReference>
<gene>
    <name evidence="9" type="primary">pol_240</name>
    <name evidence="9" type="ORF">NGRA_2633</name>
</gene>
<comment type="caution">
    <text evidence="9">The sequence shown here is derived from an EMBL/GenBank/DDBJ whole genome shotgun (WGS) entry which is preliminary data.</text>
</comment>
<dbReference type="Gene3D" id="3.30.420.10">
    <property type="entry name" value="Ribonuclease H-like superfamily/Ribonuclease H"/>
    <property type="match status" value="1"/>
</dbReference>
<dbReference type="Gene3D" id="3.10.20.370">
    <property type="match status" value="1"/>
</dbReference>
<evidence type="ECO:0000259" key="7">
    <source>
        <dbReference type="PROSITE" id="PS50878"/>
    </source>
</evidence>
<dbReference type="FunFam" id="3.10.20.370:FF:000001">
    <property type="entry name" value="Retrovirus-related Pol polyprotein from transposon 17.6-like protein"/>
    <property type="match status" value="1"/>
</dbReference>
<dbReference type="FunFam" id="3.30.70.270:FF:000003">
    <property type="entry name" value="Transposon Ty3-G Gag-Pol polyprotein"/>
    <property type="match status" value="1"/>
</dbReference>
<protein>
    <submittedName>
        <fullName evidence="9">Retrovirus-related Pol polyprotein from transposon 17.6</fullName>
    </submittedName>
</protein>
<evidence type="ECO:0000256" key="4">
    <source>
        <dbReference type="ARBA" id="ARBA00022759"/>
    </source>
</evidence>
<dbReference type="Proteomes" id="UP000740883">
    <property type="component" value="Unassembled WGS sequence"/>
</dbReference>
<dbReference type="GO" id="GO:0004519">
    <property type="term" value="F:endonuclease activity"/>
    <property type="evidence" value="ECO:0007669"/>
    <property type="project" value="UniProtKB-KW"/>
</dbReference>
<dbReference type="InterPro" id="IPR012337">
    <property type="entry name" value="RNaseH-like_sf"/>
</dbReference>
<evidence type="ECO:0000259" key="8">
    <source>
        <dbReference type="PROSITE" id="PS50994"/>
    </source>
</evidence>
<dbReference type="FunFam" id="3.30.70.270:FF:000026">
    <property type="entry name" value="Transposon Ty3-G Gag-Pol polyprotein"/>
    <property type="match status" value="1"/>
</dbReference>
<name>A0A9P6KXI4_9MICR</name>
<dbReference type="GO" id="GO:0016787">
    <property type="term" value="F:hydrolase activity"/>
    <property type="evidence" value="ECO:0007669"/>
    <property type="project" value="UniProtKB-KW"/>
</dbReference>
<dbReference type="PANTHER" id="PTHR37984:SF5">
    <property type="entry name" value="PROTEIN NYNRIN-LIKE"/>
    <property type="match status" value="1"/>
</dbReference>
<dbReference type="InterPro" id="IPR041373">
    <property type="entry name" value="RT_RNaseH"/>
</dbReference>
<accession>A0A9P6KXI4</accession>
<feature type="domain" description="Integrase catalytic" evidence="8">
    <location>
        <begin position="372"/>
        <end position="522"/>
    </location>
</feature>
<dbReference type="InterPro" id="IPR036397">
    <property type="entry name" value="RNaseH_sf"/>
</dbReference>